<evidence type="ECO:0000256" key="1">
    <source>
        <dbReference type="ARBA" id="ARBA00022485"/>
    </source>
</evidence>
<feature type="binding site" evidence="9">
    <location>
        <position position="289"/>
    </location>
    <ligand>
        <name>[4Fe-4S] cluster</name>
        <dbReference type="ChEBI" id="CHEBI:49883"/>
        <label>1</label>
    </ligand>
</feature>
<dbReference type="PANTHER" id="PTHR10949">
    <property type="entry name" value="LIPOYL SYNTHASE"/>
    <property type="match status" value="1"/>
</dbReference>
<dbReference type="SFLD" id="SFLDS00029">
    <property type="entry name" value="Radical_SAM"/>
    <property type="match status" value="1"/>
</dbReference>
<dbReference type="CDD" id="cd01335">
    <property type="entry name" value="Radical_SAM"/>
    <property type="match status" value="1"/>
</dbReference>
<dbReference type="GO" id="GO:0016992">
    <property type="term" value="F:lipoate synthase activity"/>
    <property type="evidence" value="ECO:0007669"/>
    <property type="project" value="UniProtKB-UniRule"/>
</dbReference>
<dbReference type="GO" id="GO:0046872">
    <property type="term" value="F:metal ion binding"/>
    <property type="evidence" value="ECO:0007669"/>
    <property type="project" value="UniProtKB-KW"/>
</dbReference>
<dbReference type="SFLD" id="SFLDF00271">
    <property type="entry name" value="lipoyl_synthase"/>
    <property type="match status" value="1"/>
</dbReference>
<evidence type="ECO:0000256" key="8">
    <source>
        <dbReference type="ARBA" id="ARBA00047326"/>
    </source>
</evidence>
<evidence type="ECO:0000256" key="7">
    <source>
        <dbReference type="ARBA" id="ARBA00023014"/>
    </source>
</evidence>
<organism evidence="11 12">
    <name type="scientific">Chlamydia suis</name>
    <dbReference type="NCBI Taxonomy" id="83559"/>
    <lineage>
        <taxon>Bacteria</taxon>
        <taxon>Pseudomonadati</taxon>
        <taxon>Chlamydiota</taxon>
        <taxon>Chlamydiia</taxon>
        <taxon>Chlamydiales</taxon>
        <taxon>Chlamydiaceae</taxon>
        <taxon>Chlamydia/Chlamydophila group</taxon>
        <taxon>Chlamydia</taxon>
    </lineage>
</organism>
<dbReference type="FunFam" id="3.20.20.70:FF:000186">
    <property type="entry name" value="Lipoyl synthase"/>
    <property type="match status" value="1"/>
</dbReference>
<evidence type="ECO:0000259" key="10">
    <source>
        <dbReference type="PROSITE" id="PS51918"/>
    </source>
</evidence>
<dbReference type="InterPro" id="IPR006638">
    <property type="entry name" value="Elp3/MiaA/NifB-like_rSAM"/>
</dbReference>
<comment type="similarity">
    <text evidence="9">Belongs to the radical SAM superfamily. Lipoyl synthase family.</text>
</comment>
<comment type="function">
    <text evidence="9">Catalyzes the radical-mediated insertion of two sulfur atoms into the C-6 and C-8 positions of the octanoyl moiety bound to the lipoyl domains of lipoate-dependent enzymes, thereby converting the octanoylated domains into lipoylated derivatives.</text>
</comment>
<protein>
    <recommendedName>
        <fullName evidence="9">Lipoyl synthase</fullName>
        <ecNumber evidence="9">2.8.1.8</ecNumber>
    </recommendedName>
    <alternativeName>
        <fullName evidence="9">Lip-syn</fullName>
        <shortName evidence="9">LS</shortName>
    </alternativeName>
    <alternativeName>
        <fullName evidence="9">Lipoate synthase</fullName>
    </alternativeName>
    <alternativeName>
        <fullName evidence="9">Lipoic acid synthase</fullName>
    </alternativeName>
    <alternativeName>
        <fullName evidence="9">Sulfur insertion protein LipA</fullName>
    </alternativeName>
</protein>
<feature type="binding site" evidence="9">
    <location>
        <position position="50"/>
    </location>
    <ligand>
        <name>[4Fe-4S] cluster</name>
        <dbReference type="ChEBI" id="CHEBI:49883"/>
        <label>1</label>
    </ligand>
</feature>
<reference evidence="11" key="1">
    <citation type="journal article" date="2021" name="Front. Microbiol.">
        <title>Generation of Tetracycline and Rifamycin Resistant Chlamydia Suis Recombinants.</title>
        <authorList>
            <person name="Marti H."/>
            <person name="Bommana S."/>
            <person name="Read T.D."/>
            <person name="Pesch T."/>
            <person name="Prahauser B."/>
            <person name="Dean D."/>
            <person name="Borel N."/>
        </authorList>
    </citation>
    <scope>NUCLEOTIDE SEQUENCE</scope>
    <source>
        <strain evidence="11">208.1</strain>
    </source>
</reference>
<dbReference type="GO" id="GO:0005737">
    <property type="term" value="C:cytoplasm"/>
    <property type="evidence" value="ECO:0007669"/>
    <property type="project" value="UniProtKB-SubCell"/>
</dbReference>
<name>A0AAQ0EMX0_9CHLA</name>
<keyword evidence="3 9" id="KW-0808">Transferase</keyword>
<comment type="subcellular location">
    <subcellularLocation>
        <location evidence="9">Cytoplasm</location>
    </subcellularLocation>
</comment>
<dbReference type="PIRSF" id="PIRSF005963">
    <property type="entry name" value="Lipoyl_synth"/>
    <property type="match status" value="1"/>
</dbReference>
<dbReference type="GO" id="GO:0009249">
    <property type="term" value="P:protein lipoylation"/>
    <property type="evidence" value="ECO:0007669"/>
    <property type="project" value="UniProtKB-UniRule"/>
</dbReference>
<dbReference type="PANTHER" id="PTHR10949:SF0">
    <property type="entry name" value="LIPOYL SYNTHASE, MITOCHONDRIAL"/>
    <property type="match status" value="1"/>
</dbReference>
<dbReference type="Proteomes" id="UP000825134">
    <property type="component" value="Chromosome"/>
</dbReference>
<dbReference type="SUPFAM" id="SSF102114">
    <property type="entry name" value="Radical SAM enzymes"/>
    <property type="match status" value="1"/>
</dbReference>
<comment type="pathway">
    <text evidence="9">Protein modification; protein lipoylation via endogenous pathway; protein N(6)-(lipoyl)lysine from octanoyl-[acyl-carrier-protein]: step 2/2.</text>
</comment>
<dbReference type="InterPro" id="IPR031691">
    <property type="entry name" value="LIAS_N"/>
</dbReference>
<dbReference type="NCBIfam" id="TIGR00510">
    <property type="entry name" value="lipA"/>
    <property type="match status" value="1"/>
</dbReference>
<evidence type="ECO:0000256" key="5">
    <source>
        <dbReference type="ARBA" id="ARBA00022723"/>
    </source>
</evidence>
<dbReference type="SFLD" id="SFLDG01058">
    <property type="entry name" value="lipoyl_synthase_like"/>
    <property type="match status" value="1"/>
</dbReference>
<feature type="binding site" evidence="9">
    <location>
        <position position="80"/>
    </location>
    <ligand>
        <name>[4Fe-4S] cluster</name>
        <dbReference type="ChEBI" id="CHEBI:49883"/>
        <label>2</label>
        <note>4Fe-4S-S-AdoMet</note>
    </ligand>
</feature>
<dbReference type="Pfam" id="PF04055">
    <property type="entry name" value="Radical_SAM"/>
    <property type="match status" value="1"/>
</dbReference>
<dbReference type="Pfam" id="PF16881">
    <property type="entry name" value="LIAS_N"/>
    <property type="match status" value="1"/>
</dbReference>
<dbReference type="PROSITE" id="PS51918">
    <property type="entry name" value="RADICAL_SAM"/>
    <property type="match status" value="1"/>
</dbReference>
<dbReference type="NCBIfam" id="NF009544">
    <property type="entry name" value="PRK12928.1"/>
    <property type="match status" value="1"/>
</dbReference>
<keyword evidence="5 9" id="KW-0479">Metal-binding</keyword>
<keyword evidence="2 9" id="KW-0963">Cytoplasm</keyword>
<gene>
    <name evidence="9 11" type="primary">lipA</name>
    <name evidence="11" type="ORF">INQ84_00815</name>
</gene>
<proteinExistence type="inferred from homology"/>
<evidence type="ECO:0000313" key="12">
    <source>
        <dbReference type="Proteomes" id="UP000825134"/>
    </source>
</evidence>
<evidence type="ECO:0000313" key="11">
    <source>
        <dbReference type="EMBL" id="QYC74543.1"/>
    </source>
</evidence>
<feature type="binding site" evidence="9">
    <location>
        <position position="76"/>
    </location>
    <ligand>
        <name>[4Fe-4S] cluster</name>
        <dbReference type="ChEBI" id="CHEBI:49883"/>
        <label>2</label>
        <note>4Fe-4S-S-AdoMet</note>
    </ligand>
</feature>
<comment type="cofactor">
    <cofactor evidence="9">
        <name>[4Fe-4S] cluster</name>
        <dbReference type="ChEBI" id="CHEBI:49883"/>
    </cofactor>
    <text evidence="9">Binds 2 [4Fe-4S] clusters per subunit. One cluster is coordinated with 3 cysteines and an exchangeable S-adenosyl-L-methionine.</text>
</comment>
<dbReference type="NCBIfam" id="NF004019">
    <property type="entry name" value="PRK05481.1"/>
    <property type="match status" value="1"/>
</dbReference>
<dbReference type="AlphaFoldDB" id="A0AAQ0EMX0"/>
<evidence type="ECO:0000256" key="9">
    <source>
        <dbReference type="HAMAP-Rule" id="MF_00206"/>
    </source>
</evidence>
<feature type="binding site" evidence="9">
    <location>
        <position position="55"/>
    </location>
    <ligand>
        <name>[4Fe-4S] cluster</name>
        <dbReference type="ChEBI" id="CHEBI:49883"/>
        <label>1</label>
    </ligand>
</feature>
<keyword evidence="6 9" id="KW-0408">Iron</keyword>
<dbReference type="EC" id="2.8.1.8" evidence="9"/>
<dbReference type="Gene3D" id="3.20.20.70">
    <property type="entry name" value="Aldolase class I"/>
    <property type="match status" value="1"/>
</dbReference>
<evidence type="ECO:0000256" key="3">
    <source>
        <dbReference type="ARBA" id="ARBA00022679"/>
    </source>
</evidence>
<dbReference type="RefSeq" id="WP_219664456.1">
    <property type="nucleotide sequence ID" value="NZ_CP063064.1"/>
</dbReference>
<accession>A0AAQ0EMX0</accession>
<sequence length="316" mass="35283">MNHLPHSDSSATKKSIPQRFPKWLRQKLPLGKVFARTDNTIKGTGLPTVCEEASCPNRTHCWSRRTATYLALGDACTRRCGFCDIDFTKKPLPPDPQEGEKIAASAKALGLKHIVITMVSRDDLADGGASALVQIITTLHRELPTATIEVLASDFEGNISALHHLLDTHIAIYNHNVETVERLSPFVRHKATYRRSLMMLNQAAQYRPNLMIKSGIMVGLGEQESEVKQTLQELMDHGVRIVTIGQYLRPSRRHIPVKNYVSPETFEYYRSVGEALGLFVYAGPFVRSSFNADAVFEAMKQRENQAPLLPAEETSS</sequence>
<evidence type="ECO:0000256" key="2">
    <source>
        <dbReference type="ARBA" id="ARBA00022490"/>
    </source>
</evidence>
<dbReference type="InterPro" id="IPR007197">
    <property type="entry name" value="rSAM"/>
</dbReference>
<dbReference type="HAMAP" id="MF_00206">
    <property type="entry name" value="Lipoyl_synth"/>
    <property type="match status" value="1"/>
</dbReference>
<evidence type="ECO:0000256" key="4">
    <source>
        <dbReference type="ARBA" id="ARBA00022691"/>
    </source>
</evidence>
<dbReference type="InterPro" id="IPR003698">
    <property type="entry name" value="Lipoyl_synth"/>
</dbReference>
<evidence type="ECO:0000256" key="6">
    <source>
        <dbReference type="ARBA" id="ARBA00023004"/>
    </source>
</evidence>
<keyword evidence="4 9" id="KW-0949">S-adenosyl-L-methionine</keyword>
<comment type="catalytic activity">
    <reaction evidence="8 9">
        <text>[[Fe-S] cluster scaffold protein carrying a second [4Fe-4S](2+) cluster] + N(6)-octanoyl-L-lysyl-[protein] + 2 oxidized [2Fe-2S]-[ferredoxin] + 2 S-adenosyl-L-methionine + 4 H(+) = [[Fe-S] cluster scaffold protein] + N(6)-[(R)-dihydrolipoyl]-L-lysyl-[protein] + 4 Fe(3+) + 2 hydrogen sulfide + 2 5'-deoxyadenosine + 2 L-methionine + 2 reduced [2Fe-2S]-[ferredoxin]</text>
        <dbReference type="Rhea" id="RHEA:16585"/>
        <dbReference type="Rhea" id="RHEA-COMP:9928"/>
        <dbReference type="Rhea" id="RHEA-COMP:10000"/>
        <dbReference type="Rhea" id="RHEA-COMP:10001"/>
        <dbReference type="Rhea" id="RHEA-COMP:10475"/>
        <dbReference type="Rhea" id="RHEA-COMP:14568"/>
        <dbReference type="Rhea" id="RHEA-COMP:14569"/>
        <dbReference type="ChEBI" id="CHEBI:15378"/>
        <dbReference type="ChEBI" id="CHEBI:17319"/>
        <dbReference type="ChEBI" id="CHEBI:29034"/>
        <dbReference type="ChEBI" id="CHEBI:29919"/>
        <dbReference type="ChEBI" id="CHEBI:33722"/>
        <dbReference type="ChEBI" id="CHEBI:33737"/>
        <dbReference type="ChEBI" id="CHEBI:33738"/>
        <dbReference type="ChEBI" id="CHEBI:57844"/>
        <dbReference type="ChEBI" id="CHEBI:59789"/>
        <dbReference type="ChEBI" id="CHEBI:78809"/>
        <dbReference type="ChEBI" id="CHEBI:83100"/>
        <dbReference type="EC" id="2.8.1.8"/>
    </reaction>
</comment>
<feature type="binding site" evidence="9">
    <location>
        <position position="83"/>
    </location>
    <ligand>
        <name>[4Fe-4S] cluster</name>
        <dbReference type="ChEBI" id="CHEBI:49883"/>
        <label>2</label>
        <note>4Fe-4S-S-AdoMet</note>
    </ligand>
</feature>
<dbReference type="SMART" id="SM00729">
    <property type="entry name" value="Elp3"/>
    <property type="match status" value="1"/>
</dbReference>
<feature type="binding site" evidence="9">
    <location>
        <position position="61"/>
    </location>
    <ligand>
        <name>[4Fe-4S] cluster</name>
        <dbReference type="ChEBI" id="CHEBI:49883"/>
        <label>1</label>
    </ligand>
</feature>
<dbReference type="GO" id="GO:0051539">
    <property type="term" value="F:4 iron, 4 sulfur cluster binding"/>
    <property type="evidence" value="ECO:0007669"/>
    <property type="project" value="UniProtKB-UniRule"/>
</dbReference>
<dbReference type="InterPro" id="IPR013785">
    <property type="entry name" value="Aldolase_TIM"/>
</dbReference>
<keyword evidence="1 9" id="KW-0004">4Fe-4S</keyword>
<dbReference type="InterPro" id="IPR058240">
    <property type="entry name" value="rSAM_sf"/>
</dbReference>
<dbReference type="EMBL" id="CP063185">
    <property type="protein sequence ID" value="QYC74543.1"/>
    <property type="molecule type" value="Genomic_DNA"/>
</dbReference>
<keyword evidence="7 9" id="KW-0411">Iron-sulfur</keyword>
<feature type="domain" description="Radical SAM core" evidence="10">
    <location>
        <begin position="62"/>
        <end position="279"/>
    </location>
</feature>